<dbReference type="GO" id="GO:0070761">
    <property type="term" value="C:pre-snoRNP complex"/>
    <property type="evidence" value="ECO:0007669"/>
    <property type="project" value="TreeGrafter"/>
</dbReference>
<evidence type="ECO:0000256" key="2">
    <source>
        <dbReference type="ARBA" id="ARBA00022723"/>
    </source>
</evidence>
<keyword evidence="4" id="KW-0862">Zinc</keyword>
<dbReference type="Pfam" id="PF25790">
    <property type="entry name" value="BCD1"/>
    <property type="match status" value="1"/>
</dbReference>
<evidence type="ECO:0000259" key="9">
    <source>
        <dbReference type="PROSITE" id="PS51083"/>
    </source>
</evidence>
<protein>
    <submittedName>
        <fullName evidence="10">LANO_0H10484g1_1</fullName>
    </submittedName>
</protein>
<evidence type="ECO:0000313" key="10">
    <source>
        <dbReference type="EMBL" id="SCV05574.1"/>
    </source>
</evidence>
<sequence>MSSSTCEICANESARYTCPKCTKRTCSVPCIKTHKLQDECSGTADDPTNYVPREKLKGADTADETNILVQRDYNFLMGVNRHLELLKRDGKTRNKRALVPAQGHGYQAHLKKRQQLEQPPKVIRRGVHCILLPKGMQRSLQNKSKWDKSLDLFVWSLEWCLFSPQGTIELFHTSHRNKETDTLVECMGKIVQTKCCELFNDKDKEAPKLQEIEQSIDTHQFLGIQDPEKPKQTIEAQNSLELEEQQQNPESQQKPEIQENDMQIRLNWLSELGLNLYTKCFPQDAEPFTDSRKLIQLDPTKPIGELFRDRTVIEYPTIFVAQGDSSLCAGYSLVGQASSSEVENDASSDDDCSETSSSSESDSSDSENPSNTDEEPDETSSKPPLITSVTGSSSINQKEDEDDHDDDEDDYTPGISLDFLAD</sequence>
<dbReference type="SUPFAM" id="SSF144232">
    <property type="entry name" value="HIT/MYND zinc finger-like"/>
    <property type="match status" value="1"/>
</dbReference>
<dbReference type="EMBL" id="LT598447">
    <property type="protein sequence ID" value="SCV05574.1"/>
    <property type="molecule type" value="Genomic_DNA"/>
</dbReference>
<dbReference type="GO" id="GO:0008270">
    <property type="term" value="F:zinc ion binding"/>
    <property type="evidence" value="ECO:0007669"/>
    <property type="project" value="UniProtKB-UniRule"/>
</dbReference>
<evidence type="ECO:0000256" key="3">
    <source>
        <dbReference type="ARBA" id="ARBA00022771"/>
    </source>
</evidence>
<dbReference type="Proteomes" id="UP000189911">
    <property type="component" value="Chromosome H"/>
</dbReference>
<dbReference type="Pfam" id="PF04438">
    <property type="entry name" value="zf-HIT"/>
    <property type="match status" value="1"/>
</dbReference>
<organism evidence="10 11">
    <name type="scientific">Lachancea nothofagi CBS 11611</name>
    <dbReference type="NCBI Taxonomy" id="1266666"/>
    <lineage>
        <taxon>Eukaryota</taxon>
        <taxon>Fungi</taxon>
        <taxon>Dikarya</taxon>
        <taxon>Ascomycota</taxon>
        <taxon>Saccharomycotina</taxon>
        <taxon>Saccharomycetes</taxon>
        <taxon>Saccharomycetales</taxon>
        <taxon>Saccharomycetaceae</taxon>
        <taxon>Lachancea</taxon>
    </lineage>
</organism>
<dbReference type="PANTHER" id="PTHR13483">
    <property type="entry name" value="BOX C_D SNORNA PROTEIN 1-RELATED"/>
    <property type="match status" value="1"/>
</dbReference>
<keyword evidence="3 7" id="KW-0863">Zinc-finger</keyword>
<dbReference type="OrthoDB" id="272357at2759"/>
<evidence type="ECO:0000256" key="1">
    <source>
        <dbReference type="ARBA" id="ARBA00022553"/>
    </source>
</evidence>
<feature type="compositionally biased region" description="Low complexity" evidence="8">
    <location>
        <begin position="354"/>
        <end position="371"/>
    </location>
</feature>
<comment type="similarity">
    <text evidence="6">Belongs to the BCD1 family.</text>
</comment>
<accession>A0A1G4KM65</accession>
<dbReference type="GO" id="GO:0005634">
    <property type="term" value="C:nucleus"/>
    <property type="evidence" value="ECO:0007669"/>
    <property type="project" value="TreeGrafter"/>
</dbReference>
<keyword evidence="11" id="KW-1185">Reference proteome</keyword>
<dbReference type="PANTHER" id="PTHR13483:SF3">
    <property type="entry name" value="BOX C_D SNORNA PROTEIN 1"/>
    <property type="match status" value="1"/>
</dbReference>
<dbReference type="GO" id="GO:0000492">
    <property type="term" value="P:box C/D snoRNP assembly"/>
    <property type="evidence" value="ECO:0007669"/>
    <property type="project" value="TreeGrafter"/>
</dbReference>
<evidence type="ECO:0000313" key="11">
    <source>
        <dbReference type="Proteomes" id="UP000189911"/>
    </source>
</evidence>
<evidence type="ECO:0000256" key="6">
    <source>
        <dbReference type="ARBA" id="ARBA00049654"/>
    </source>
</evidence>
<evidence type="ECO:0000256" key="8">
    <source>
        <dbReference type="SAM" id="MobiDB-lite"/>
    </source>
</evidence>
<dbReference type="InterPro" id="IPR057721">
    <property type="entry name" value="BCD1_alpha/beta"/>
</dbReference>
<gene>
    <name evidence="10" type="ORF">LANO_0H10484G</name>
</gene>
<proteinExistence type="inferred from homology"/>
<feature type="region of interest" description="Disordered" evidence="8">
    <location>
        <begin position="340"/>
        <end position="422"/>
    </location>
</feature>
<feature type="compositionally biased region" description="Acidic residues" evidence="8">
    <location>
        <begin position="399"/>
        <end position="411"/>
    </location>
</feature>
<name>A0A1G4KM65_9SACH</name>
<comment type="function">
    <text evidence="5">Required for box C/D snoRNAs accumulation involved in snoRNA processing, snoRNA transport to the nucleolus and ribosome biogenesis.</text>
</comment>
<dbReference type="GO" id="GO:0048254">
    <property type="term" value="P:snoRNA localization"/>
    <property type="evidence" value="ECO:0007669"/>
    <property type="project" value="TreeGrafter"/>
</dbReference>
<evidence type="ECO:0000256" key="7">
    <source>
        <dbReference type="PROSITE-ProRule" id="PRU00453"/>
    </source>
</evidence>
<feature type="compositionally biased region" description="Polar residues" evidence="8">
    <location>
        <begin position="387"/>
        <end position="396"/>
    </location>
</feature>
<dbReference type="Gene3D" id="3.30.60.190">
    <property type="match status" value="1"/>
</dbReference>
<dbReference type="PROSITE" id="PS51083">
    <property type="entry name" value="ZF_HIT"/>
    <property type="match status" value="1"/>
</dbReference>
<reference evidence="11" key="1">
    <citation type="submission" date="2016-03" db="EMBL/GenBank/DDBJ databases">
        <authorList>
            <person name="Devillers Hugo."/>
        </authorList>
    </citation>
    <scope>NUCLEOTIDE SEQUENCE [LARGE SCALE GENOMIC DNA]</scope>
</reference>
<dbReference type="AlphaFoldDB" id="A0A1G4KM65"/>
<evidence type="ECO:0000256" key="4">
    <source>
        <dbReference type="ARBA" id="ARBA00022833"/>
    </source>
</evidence>
<keyword evidence="2" id="KW-0479">Metal-binding</keyword>
<feature type="compositionally biased region" description="Acidic residues" evidence="8">
    <location>
        <begin position="342"/>
        <end position="353"/>
    </location>
</feature>
<feature type="domain" description="HIT-type" evidence="9">
    <location>
        <begin position="6"/>
        <end position="40"/>
    </location>
</feature>
<dbReference type="CDD" id="cd23023">
    <property type="entry name" value="zf-HIT_BCD1"/>
    <property type="match status" value="1"/>
</dbReference>
<keyword evidence="1" id="KW-0597">Phosphoprotein</keyword>
<dbReference type="InterPro" id="IPR007529">
    <property type="entry name" value="Znf_HIT"/>
</dbReference>
<evidence type="ECO:0000256" key="5">
    <source>
        <dbReference type="ARBA" id="ARBA00049598"/>
    </source>
</evidence>
<dbReference type="GO" id="GO:0000463">
    <property type="term" value="P:maturation of LSU-rRNA from tricistronic rRNA transcript (SSU-rRNA, 5.8S rRNA, LSU-rRNA)"/>
    <property type="evidence" value="ECO:0007669"/>
    <property type="project" value="TreeGrafter"/>
</dbReference>
<dbReference type="InterPro" id="IPR051639">
    <property type="entry name" value="BCD1"/>
</dbReference>